<dbReference type="Proteomes" id="UP000186922">
    <property type="component" value="Unassembled WGS sequence"/>
</dbReference>
<dbReference type="EMBL" id="BDGG01000021">
    <property type="protein sequence ID" value="GAV09276.1"/>
    <property type="molecule type" value="Genomic_DNA"/>
</dbReference>
<keyword evidence="3" id="KW-1185">Reference proteome</keyword>
<feature type="region of interest" description="Disordered" evidence="1">
    <location>
        <begin position="108"/>
        <end position="129"/>
    </location>
</feature>
<evidence type="ECO:0000313" key="2">
    <source>
        <dbReference type="EMBL" id="GAV09276.1"/>
    </source>
</evidence>
<feature type="compositionally biased region" description="Polar residues" evidence="1">
    <location>
        <begin position="120"/>
        <end position="129"/>
    </location>
</feature>
<evidence type="ECO:0000313" key="3">
    <source>
        <dbReference type="Proteomes" id="UP000186922"/>
    </source>
</evidence>
<gene>
    <name evidence="2" type="primary">RvY_18845-1</name>
    <name evidence="2" type="synonym">RvY_18845.1</name>
    <name evidence="2" type="ORF">RvY_18845</name>
</gene>
<name>A0A1D1W7H6_RAMVA</name>
<accession>A0A1D1W7H6</accession>
<proteinExistence type="predicted"/>
<protein>
    <submittedName>
        <fullName evidence="2">Uncharacterized protein</fullName>
    </submittedName>
</protein>
<feature type="region of interest" description="Disordered" evidence="1">
    <location>
        <begin position="18"/>
        <end position="54"/>
    </location>
</feature>
<feature type="compositionally biased region" description="Basic residues" evidence="1">
    <location>
        <begin position="18"/>
        <end position="34"/>
    </location>
</feature>
<reference evidence="2 3" key="1">
    <citation type="journal article" date="2016" name="Nat. Commun.">
        <title>Extremotolerant tardigrade genome and improved radiotolerance of human cultured cells by tardigrade-unique protein.</title>
        <authorList>
            <person name="Hashimoto T."/>
            <person name="Horikawa D.D."/>
            <person name="Saito Y."/>
            <person name="Kuwahara H."/>
            <person name="Kozuka-Hata H."/>
            <person name="Shin-I T."/>
            <person name="Minakuchi Y."/>
            <person name="Ohishi K."/>
            <person name="Motoyama A."/>
            <person name="Aizu T."/>
            <person name="Enomoto A."/>
            <person name="Kondo K."/>
            <person name="Tanaka S."/>
            <person name="Hara Y."/>
            <person name="Koshikawa S."/>
            <person name="Sagara H."/>
            <person name="Miura T."/>
            <person name="Yokobori S."/>
            <person name="Miyagawa K."/>
            <person name="Suzuki Y."/>
            <person name="Kubo T."/>
            <person name="Oyama M."/>
            <person name="Kohara Y."/>
            <person name="Fujiyama A."/>
            <person name="Arakawa K."/>
            <person name="Katayama T."/>
            <person name="Toyoda A."/>
            <person name="Kunieda T."/>
        </authorList>
    </citation>
    <scope>NUCLEOTIDE SEQUENCE [LARGE SCALE GENOMIC DNA]</scope>
    <source>
        <strain evidence="2 3">YOKOZUNA-1</strain>
    </source>
</reference>
<organism evidence="2 3">
    <name type="scientific">Ramazzottius varieornatus</name>
    <name type="common">Water bear</name>
    <name type="synonym">Tardigrade</name>
    <dbReference type="NCBI Taxonomy" id="947166"/>
    <lineage>
        <taxon>Eukaryota</taxon>
        <taxon>Metazoa</taxon>
        <taxon>Ecdysozoa</taxon>
        <taxon>Tardigrada</taxon>
        <taxon>Eutardigrada</taxon>
        <taxon>Parachela</taxon>
        <taxon>Hypsibioidea</taxon>
        <taxon>Ramazzottiidae</taxon>
        <taxon>Ramazzottius</taxon>
    </lineage>
</organism>
<dbReference type="AlphaFoldDB" id="A0A1D1W7H6"/>
<sequence length="129" mass="14841">MAILDEPHHAHAAVRHPHLGPALPHRHHKSHQPLRKADHIRDRNDHHDAKRKSETCTKCGKRIHLIMQSHHTATCRPVPSNSYHDRNYTKSLHHRKTSPATVNVKNAASQVDHRTEHHSVSGSYTDRCY</sequence>
<evidence type="ECO:0000256" key="1">
    <source>
        <dbReference type="SAM" id="MobiDB-lite"/>
    </source>
</evidence>
<feature type="compositionally biased region" description="Basic and acidic residues" evidence="1">
    <location>
        <begin position="35"/>
        <end position="54"/>
    </location>
</feature>
<comment type="caution">
    <text evidence="2">The sequence shown here is derived from an EMBL/GenBank/DDBJ whole genome shotgun (WGS) entry which is preliminary data.</text>
</comment>